<dbReference type="Gene3D" id="3.60.10.10">
    <property type="entry name" value="Endonuclease/exonuclease/phosphatase"/>
    <property type="match status" value="1"/>
</dbReference>
<dbReference type="InterPro" id="IPR020847">
    <property type="entry name" value="AP_endonuclease_F1_BS"/>
</dbReference>
<evidence type="ECO:0000313" key="8">
    <source>
        <dbReference type="EMBL" id="OIR06439.1"/>
    </source>
</evidence>
<dbReference type="GO" id="GO:0003906">
    <property type="term" value="F:DNA-(apurinic or apyrimidinic site) endonuclease activity"/>
    <property type="evidence" value="ECO:0007669"/>
    <property type="project" value="TreeGrafter"/>
</dbReference>
<organism evidence="8">
    <name type="scientific">mine drainage metagenome</name>
    <dbReference type="NCBI Taxonomy" id="410659"/>
    <lineage>
        <taxon>unclassified sequences</taxon>
        <taxon>metagenomes</taxon>
        <taxon>ecological metagenomes</taxon>
    </lineage>
</organism>
<reference evidence="8" key="1">
    <citation type="submission" date="2016-10" db="EMBL/GenBank/DDBJ databases">
        <title>Sequence of Gallionella enrichment culture.</title>
        <authorList>
            <person name="Poehlein A."/>
            <person name="Muehling M."/>
            <person name="Daniel R."/>
        </authorList>
    </citation>
    <scope>NUCLEOTIDE SEQUENCE</scope>
</reference>
<dbReference type="GO" id="GO:0046872">
    <property type="term" value="F:metal ion binding"/>
    <property type="evidence" value="ECO:0007669"/>
    <property type="project" value="UniProtKB-KW"/>
</dbReference>
<evidence type="ECO:0000256" key="5">
    <source>
        <dbReference type="ARBA" id="ARBA00022801"/>
    </source>
</evidence>
<comment type="caution">
    <text evidence="8">The sequence shown here is derived from an EMBL/GenBank/DDBJ whole genome shotgun (WGS) entry which is preliminary data.</text>
</comment>
<proteinExistence type="inferred from homology"/>
<sequence>MPFRIVSWNVNGLRSALDKGFLDFMASCDADVLCLQETKCTPGDVQHVTWAAGYQHAWNSAQKKGYSGTAVFSRTKPLATTTGIGIDEHDTEGRVITAEFEKFYVVNVYVPNAQPELARITYRQKWDRDFLGYMVGLQKRKPVVFCGDLNVAHEEIDLARPKENVGNPGFSDQERDGFRAYLKAGFVDSFRHFTPGPGHYSWWSYRSAARQRNIGWRIDYVMASDALKGKLARAWISPEVTGSDHCPVGLELK</sequence>
<accession>A0A1J5SDH6</accession>
<evidence type="ECO:0000256" key="2">
    <source>
        <dbReference type="ARBA" id="ARBA00001946"/>
    </source>
</evidence>
<dbReference type="EC" id="3.1.11.2" evidence="8"/>
<dbReference type="GO" id="GO:0003677">
    <property type="term" value="F:DNA binding"/>
    <property type="evidence" value="ECO:0007669"/>
    <property type="project" value="InterPro"/>
</dbReference>
<comment type="cofactor">
    <cofactor evidence="1">
        <name>Mn(2+)</name>
        <dbReference type="ChEBI" id="CHEBI:29035"/>
    </cofactor>
</comment>
<dbReference type="NCBIfam" id="TIGR00195">
    <property type="entry name" value="exoDNase_III"/>
    <property type="match status" value="1"/>
</dbReference>
<keyword evidence="5 8" id="KW-0378">Hydrolase</keyword>
<keyword evidence="4" id="KW-0479">Metal-binding</keyword>
<dbReference type="PROSITE" id="PS00727">
    <property type="entry name" value="AP_NUCLEASE_F1_2"/>
    <property type="match status" value="1"/>
</dbReference>
<comment type="cofactor">
    <cofactor evidence="2">
        <name>Mg(2+)</name>
        <dbReference type="ChEBI" id="CHEBI:18420"/>
    </cofactor>
</comment>
<dbReference type="GO" id="GO:0008311">
    <property type="term" value="F:double-stranded DNA 3'-5' DNA exonuclease activity"/>
    <property type="evidence" value="ECO:0007669"/>
    <property type="project" value="UniProtKB-EC"/>
</dbReference>
<dbReference type="EMBL" id="MLJW01000043">
    <property type="protein sequence ID" value="OIR06439.1"/>
    <property type="molecule type" value="Genomic_DNA"/>
</dbReference>
<dbReference type="InterPro" id="IPR020848">
    <property type="entry name" value="AP_endonuclease_F1_CS"/>
</dbReference>
<dbReference type="InterPro" id="IPR004808">
    <property type="entry name" value="AP_endonuc_1"/>
</dbReference>
<comment type="similarity">
    <text evidence="3">Belongs to the DNA repair enzymes AP/ExoA family.</text>
</comment>
<dbReference type="CDD" id="cd09087">
    <property type="entry name" value="Ape1-like_AP-endo"/>
    <property type="match status" value="1"/>
</dbReference>
<evidence type="ECO:0000256" key="6">
    <source>
        <dbReference type="ARBA" id="ARBA00022842"/>
    </source>
</evidence>
<dbReference type="InterPro" id="IPR036691">
    <property type="entry name" value="Endo/exonu/phosph_ase_sf"/>
</dbReference>
<keyword evidence="6" id="KW-0460">Magnesium</keyword>
<protein>
    <submittedName>
        <fullName evidence="8">Exodeoxyribonuclease</fullName>
        <ecNumber evidence="8">3.1.11.2</ecNumber>
    </submittedName>
</protein>
<gene>
    <name evidence="8" type="primary">exoA_5</name>
    <name evidence="8" type="ORF">GALL_113540</name>
</gene>
<dbReference type="PANTHER" id="PTHR22748:SF6">
    <property type="entry name" value="DNA-(APURINIC OR APYRIMIDINIC SITE) ENDONUCLEASE"/>
    <property type="match status" value="1"/>
</dbReference>
<evidence type="ECO:0000256" key="1">
    <source>
        <dbReference type="ARBA" id="ARBA00001936"/>
    </source>
</evidence>
<evidence type="ECO:0000256" key="4">
    <source>
        <dbReference type="ARBA" id="ARBA00022723"/>
    </source>
</evidence>
<dbReference type="InterPro" id="IPR005135">
    <property type="entry name" value="Endo/exonuclease/phosphatase"/>
</dbReference>
<dbReference type="PROSITE" id="PS00726">
    <property type="entry name" value="AP_NUCLEASE_F1_1"/>
    <property type="match status" value="1"/>
</dbReference>
<dbReference type="NCBIfam" id="TIGR00633">
    <property type="entry name" value="xth"/>
    <property type="match status" value="1"/>
</dbReference>
<dbReference type="GO" id="GO:0008081">
    <property type="term" value="F:phosphoric diester hydrolase activity"/>
    <property type="evidence" value="ECO:0007669"/>
    <property type="project" value="TreeGrafter"/>
</dbReference>
<dbReference type="GO" id="GO:0006284">
    <property type="term" value="P:base-excision repair"/>
    <property type="evidence" value="ECO:0007669"/>
    <property type="project" value="TreeGrafter"/>
</dbReference>
<dbReference type="Pfam" id="PF03372">
    <property type="entry name" value="Exo_endo_phos"/>
    <property type="match status" value="1"/>
</dbReference>
<feature type="domain" description="Endonuclease/exonuclease/phosphatase" evidence="7">
    <location>
        <begin position="6"/>
        <end position="245"/>
    </location>
</feature>
<evidence type="ECO:0000259" key="7">
    <source>
        <dbReference type="Pfam" id="PF03372"/>
    </source>
</evidence>
<dbReference type="PANTHER" id="PTHR22748">
    <property type="entry name" value="AP ENDONUCLEASE"/>
    <property type="match status" value="1"/>
</dbReference>
<evidence type="ECO:0000256" key="3">
    <source>
        <dbReference type="ARBA" id="ARBA00007092"/>
    </source>
</evidence>
<dbReference type="AlphaFoldDB" id="A0A1J5SDH6"/>
<dbReference type="PROSITE" id="PS51435">
    <property type="entry name" value="AP_NUCLEASE_F1_4"/>
    <property type="match status" value="1"/>
</dbReference>
<name>A0A1J5SDH6_9ZZZZ</name>
<dbReference type="SUPFAM" id="SSF56219">
    <property type="entry name" value="DNase I-like"/>
    <property type="match status" value="1"/>
</dbReference>